<organism evidence="1 2">
    <name type="scientific">Tardibacter chloracetimidivorans</name>
    <dbReference type="NCBI Taxonomy" id="1921510"/>
    <lineage>
        <taxon>Bacteria</taxon>
        <taxon>Pseudomonadati</taxon>
        <taxon>Pseudomonadota</taxon>
        <taxon>Alphaproteobacteria</taxon>
        <taxon>Sphingomonadales</taxon>
        <taxon>Sphingomonadaceae</taxon>
        <taxon>Tardibacter</taxon>
    </lineage>
</organism>
<dbReference type="KEGG" id="sphj:BSL82_14730"/>
<evidence type="ECO:0008006" key="3">
    <source>
        <dbReference type="Google" id="ProtNLM"/>
    </source>
</evidence>
<name>A0A1L3ZZX9_9SPHN</name>
<dbReference type="AlphaFoldDB" id="A0A1L3ZZX9"/>
<evidence type="ECO:0000313" key="2">
    <source>
        <dbReference type="Proteomes" id="UP000182063"/>
    </source>
</evidence>
<dbReference type="Gene3D" id="1.10.790.20">
    <property type="entry name" value="Domain of unknown function DUF1476"/>
    <property type="match status" value="1"/>
</dbReference>
<gene>
    <name evidence="1" type="ORF">BSL82_14730</name>
</gene>
<dbReference type="InterPro" id="IPR009945">
    <property type="entry name" value="ATPase_inh_sub_z"/>
</dbReference>
<proteinExistence type="predicted"/>
<dbReference type="EMBL" id="CP018221">
    <property type="protein sequence ID" value="API61187.1"/>
    <property type="molecule type" value="Genomic_DNA"/>
</dbReference>
<dbReference type="Pfam" id="PF07345">
    <property type="entry name" value="ATPaseInh_sub_z"/>
    <property type="match status" value="1"/>
</dbReference>
<protein>
    <recommendedName>
        <fullName evidence="3">Aldolase</fullName>
    </recommendedName>
</protein>
<reference evidence="2" key="1">
    <citation type="submission" date="2016-11" db="EMBL/GenBank/DDBJ databases">
        <title>Complete Genome Sequence of alachlor-degrading Sphingomonas sp. strain JJ-A5.</title>
        <authorList>
            <person name="Lee H."/>
            <person name="Ka J.-O."/>
        </authorList>
    </citation>
    <scope>NUCLEOTIDE SEQUENCE [LARGE SCALE GENOMIC DNA]</scope>
    <source>
        <strain evidence="2">JJ-A5</strain>
    </source>
</reference>
<evidence type="ECO:0000313" key="1">
    <source>
        <dbReference type="EMBL" id="API61187.1"/>
    </source>
</evidence>
<dbReference type="Proteomes" id="UP000182063">
    <property type="component" value="Chromosome"/>
</dbReference>
<dbReference type="STRING" id="1921510.BSL82_14730"/>
<dbReference type="InterPro" id="IPR038293">
    <property type="entry name" value="ATPase_inh_sub_z_sf"/>
</dbReference>
<accession>A0A1L3ZZX9</accession>
<sequence>MKDTSASSGAPAWCIDVDTRDNVIARRNILAALWAGRLMGLSDVTITTYAVEVHLADCEVRGDMVVVEKLTRDLNDRGLPIPAEVVHEKLCSFHREALLQTHTTD</sequence>
<keyword evidence="2" id="KW-1185">Reference proteome</keyword>